<reference evidence="2" key="1">
    <citation type="journal article" date="2012" name="PLoS ONE">
        <title>Comparative analysis of genome sequences covering the seven cronobacter species.</title>
        <authorList>
            <person name="Joseph S."/>
            <person name="Desai P."/>
            <person name="Ji Y."/>
            <person name="Cummings C.A."/>
            <person name="Shih R."/>
            <person name="Degoricija L."/>
            <person name="Rico A."/>
            <person name="Brzoska P."/>
            <person name="Hamby S.E."/>
            <person name="Masood N."/>
            <person name="Hariri S."/>
            <person name="Sonbol H."/>
            <person name="Chuzhanova N."/>
            <person name="McClelland M."/>
            <person name="Furtado M.R."/>
            <person name="Forsythe S.J."/>
        </authorList>
    </citation>
    <scope>NUCLEOTIDE SEQUENCE [LARGE SCALE GENOMIC DNA]</scope>
    <source>
        <strain evidence="2">1210</strain>
    </source>
</reference>
<comment type="caution">
    <text evidence="1">The sequence shown here is derived from an EMBL/GenBank/DDBJ whole genome shotgun (WGS) entry which is preliminary data.</text>
</comment>
<protein>
    <submittedName>
        <fullName evidence="1">Uncharacterized protein</fullName>
    </submittedName>
</protein>
<sequence>MCCFPLFFQKVINDLIRVYLPHLPSMAGSARINADLALKASVMI</sequence>
<gene>
    <name evidence="1" type="ORF">BN134_4362</name>
</gene>
<evidence type="ECO:0000313" key="1">
    <source>
        <dbReference type="EMBL" id="CCJ83583.1"/>
    </source>
</evidence>
<organism evidence="1 2">
    <name type="scientific">Cronobacter dublinensis 1210</name>
    <dbReference type="NCBI Taxonomy" id="1208656"/>
    <lineage>
        <taxon>Bacteria</taxon>
        <taxon>Pseudomonadati</taxon>
        <taxon>Pseudomonadota</taxon>
        <taxon>Gammaproteobacteria</taxon>
        <taxon>Enterobacterales</taxon>
        <taxon>Enterobacteriaceae</taxon>
        <taxon>Cronobacter</taxon>
    </lineage>
</organism>
<proteinExistence type="predicted"/>
<evidence type="ECO:0000313" key="2">
    <source>
        <dbReference type="Proteomes" id="UP000009342"/>
    </source>
</evidence>
<accession>A0ABM9QD90</accession>
<keyword evidence="2" id="KW-1185">Reference proteome</keyword>
<dbReference type="Proteomes" id="UP000009342">
    <property type="component" value="Unassembled WGS sequence"/>
</dbReference>
<dbReference type="EMBL" id="CAKZ01000215">
    <property type="protein sequence ID" value="CCJ83583.1"/>
    <property type="molecule type" value="Genomic_DNA"/>
</dbReference>
<name>A0ABM9QD90_9ENTR</name>